<name>A0A5E4QXK2_9NEOP</name>
<gene>
    <name evidence="1" type="ORF">LSINAPIS_LOCUS13190</name>
</gene>
<organism evidence="1 2">
    <name type="scientific">Leptidea sinapis</name>
    <dbReference type="NCBI Taxonomy" id="189913"/>
    <lineage>
        <taxon>Eukaryota</taxon>
        <taxon>Metazoa</taxon>
        <taxon>Ecdysozoa</taxon>
        <taxon>Arthropoda</taxon>
        <taxon>Hexapoda</taxon>
        <taxon>Insecta</taxon>
        <taxon>Pterygota</taxon>
        <taxon>Neoptera</taxon>
        <taxon>Endopterygota</taxon>
        <taxon>Lepidoptera</taxon>
        <taxon>Glossata</taxon>
        <taxon>Ditrysia</taxon>
        <taxon>Papilionoidea</taxon>
        <taxon>Pieridae</taxon>
        <taxon>Dismorphiinae</taxon>
        <taxon>Leptidea</taxon>
    </lineage>
</organism>
<dbReference type="EMBL" id="FZQP02006654">
    <property type="protein sequence ID" value="VVD03140.1"/>
    <property type="molecule type" value="Genomic_DNA"/>
</dbReference>
<protein>
    <submittedName>
        <fullName evidence="1">Uncharacterized protein</fullName>
    </submittedName>
</protein>
<keyword evidence="2" id="KW-1185">Reference proteome</keyword>
<proteinExistence type="predicted"/>
<dbReference type="PANTHER" id="PTHR33332">
    <property type="entry name" value="REVERSE TRANSCRIPTASE DOMAIN-CONTAINING PROTEIN"/>
    <property type="match status" value="1"/>
</dbReference>
<evidence type="ECO:0000313" key="2">
    <source>
        <dbReference type="Proteomes" id="UP000324832"/>
    </source>
</evidence>
<evidence type="ECO:0000313" key="1">
    <source>
        <dbReference type="EMBL" id="VVD03140.1"/>
    </source>
</evidence>
<accession>A0A5E4QXK2</accession>
<dbReference type="AlphaFoldDB" id="A0A5E4QXK2"/>
<sequence length="640" mass="72366">MLQNSTANVEEVSTTTISYQVFVDAPLETSDHCLVRSVVPIQRPRHRPPATRRVCFPSDNPIPIGGRSQPWFDASVKAAYDFKKQAYQTWDPNCKVLKRKYNRPSRFFKRQIAPLSSYPAPILCVISQTDTSNIHCYADGSTGDAVYTGYCRETLGKLNFVQFNPQKTQVYAIGILGREISGDCQFRGHLEGKAKWASKLGVINRARQYLKPAHITKRRSGHMGYCCHLWSGAPQYQLDPFDRVQRRTARIVSNPVLFERLDHLVLRRDVCPEELFDLIPAAEFHLRSTRHKLGYHPQHLDVWRCGMSILVRCFREDLTWQWAGHIVRAGAVLEWRPRIGRETDDLIKIAKLRGYHYHLAFALAAPPTDLRAAAARATPPTACVCFPSDYPSACAVAVADVILQGMDFIPNSAEPIGGRSQPWFDASMLDTSTCFADDSTDDAVYTGHAGLSREILDQCREKLMSSIESSLEKVAEWGKLNLVQFNPQKTQVCAFTIKRTYFIGILGLEISSDCQFRGHLEGKAKLASKKLGVINRARQHFKPAHILALYKVQVRPHMEYCCHLWSGAPQYQLALCIDVASLCVFNRIFHGECSKELFQGAFFHVLQIDLVINVEEAREVCKNRSKWHSVVPAYPDGNKP</sequence>
<reference evidence="1 2" key="1">
    <citation type="submission" date="2017-07" db="EMBL/GenBank/DDBJ databases">
        <authorList>
            <person name="Talla V."/>
            <person name="Backstrom N."/>
        </authorList>
    </citation>
    <scope>NUCLEOTIDE SEQUENCE [LARGE SCALE GENOMIC DNA]</scope>
</reference>
<dbReference type="Proteomes" id="UP000324832">
    <property type="component" value="Unassembled WGS sequence"/>
</dbReference>